<sequence length="273" mass="28282">MTGKIVAVDELARAYRAAGAGAFRRASTLPTGQHEPISVHEPAIRRSAHGFSVGTTERVVLVCGAAPAVGTSTVALSLAGAVSGVARVVECCSASASGLAAASTAELGEVGEGWVRSDRDGLVIERRQDRVDGPAGLPAPAVGQRTAWTFLDCSWDVDALLRSDSWLSDQARSAAAVVLVARATVPGLRRLDSALGLVGEQRMVAVLVGTGRRWPRPLQQSASAAVRQLRARDRLVCVPFDAQLALSGLTPDPLPSAVRAAGVSVLNQVEGLL</sequence>
<accession>A0A2N9JER2</accession>
<dbReference type="OrthoDB" id="3766363at2"/>
<evidence type="ECO:0000313" key="1">
    <source>
        <dbReference type="EMBL" id="SPD85866.1"/>
    </source>
</evidence>
<gene>
    <name evidence="1" type="ORF">MPLG2_0831</name>
</gene>
<protein>
    <submittedName>
        <fullName evidence="1">Uncharacterized protein</fullName>
    </submittedName>
</protein>
<dbReference type="RefSeq" id="WP_105185000.1">
    <property type="nucleotide sequence ID" value="NZ_LT985188.1"/>
</dbReference>
<reference evidence="1 2" key="1">
    <citation type="submission" date="2018-02" db="EMBL/GenBank/DDBJ databases">
        <authorList>
            <person name="Cohen D.B."/>
            <person name="Kent A.D."/>
        </authorList>
    </citation>
    <scope>NUCLEOTIDE SEQUENCE [LARGE SCALE GENOMIC DNA]</scope>
    <source>
        <strain evidence="1">1</strain>
    </source>
</reference>
<keyword evidence="2" id="KW-1185">Reference proteome</keyword>
<organism evidence="1 2">
    <name type="scientific">Micropruina glycogenica</name>
    <dbReference type="NCBI Taxonomy" id="75385"/>
    <lineage>
        <taxon>Bacteria</taxon>
        <taxon>Bacillati</taxon>
        <taxon>Actinomycetota</taxon>
        <taxon>Actinomycetes</taxon>
        <taxon>Propionibacteriales</taxon>
        <taxon>Nocardioidaceae</taxon>
        <taxon>Micropruina</taxon>
    </lineage>
</organism>
<dbReference type="AlphaFoldDB" id="A0A2N9JER2"/>
<dbReference type="KEGG" id="mgg:MPLG2_0831"/>
<dbReference type="Proteomes" id="UP000238164">
    <property type="component" value="Chromosome 1"/>
</dbReference>
<dbReference type="EMBL" id="LT985188">
    <property type="protein sequence ID" value="SPD85866.1"/>
    <property type="molecule type" value="Genomic_DNA"/>
</dbReference>
<name>A0A2N9JER2_9ACTN</name>
<evidence type="ECO:0000313" key="2">
    <source>
        <dbReference type="Proteomes" id="UP000238164"/>
    </source>
</evidence>
<proteinExistence type="predicted"/>